<proteinExistence type="predicted"/>
<dbReference type="Proteomes" id="UP000185911">
    <property type="component" value="Unassembled WGS sequence"/>
</dbReference>
<name>A0A1Q8Y9G4_9BURK</name>
<dbReference type="AlphaFoldDB" id="A0A1Q8Y9G4"/>
<organism evidence="1 2">
    <name type="scientific">Rhodoferax antarcticus ANT.BR</name>
    <dbReference type="NCBI Taxonomy" id="1111071"/>
    <lineage>
        <taxon>Bacteria</taxon>
        <taxon>Pseudomonadati</taxon>
        <taxon>Pseudomonadota</taxon>
        <taxon>Betaproteobacteria</taxon>
        <taxon>Burkholderiales</taxon>
        <taxon>Comamonadaceae</taxon>
        <taxon>Rhodoferax</taxon>
    </lineage>
</organism>
<gene>
    <name evidence="1" type="ORF">BLL52_4116</name>
</gene>
<accession>A0A1Q8Y9G4</accession>
<dbReference type="EMBL" id="MSYM01000020">
    <property type="protein sequence ID" value="OLP04648.1"/>
    <property type="molecule type" value="Genomic_DNA"/>
</dbReference>
<sequence length="94" mass="11157">MKLTSLDVNEIRDYIKRAPPRHKFVDGRIVWYTAVRLVWLADLAKGSIDDRINRRSGVVDVYEPWKPSPVYKACQRHRVNEWRKAGVRVVNRRL</sequence>
<evidence type="ECO:0000313" key="2">
    <source>
        <dbReference type="Proteomes" id="UP000185911"/>
    </source>
</evidence>
<keyword evidence="2" id="KW-1185">Reference proteome</keyword>
<protein>
    <submittedName>
        <fullName evidence="1">Uncharacterized protein</fullName>
    </submittedName>
</protein>
<comment type="caution">
    <text evidence="1">The sequence shown here is derived from an EMBL/GenBank/DDBJ whole genome shotgun (WGS) entry which is preliminary data.</text>
</comment>
<evidence type="ECO:0000313" key="1">
    <source>
        <dbReference type="EMBL" id="OLP04648.1"/>
    </source>
</evidence>
<reference evidence="1 2" key="1">
    <citation type="submission" date="2017-01" db="EMBL/GenBank/DDBJ databases">
        <title>Genome sequence of Rhodoferax antarcticus ANT.BR, a psychrophilic purple nonsulfur bacterium from an Antarctic microbial mat.</title>
        <authorList>
            <person name="Baker J."/>
            <person name="Riester C."/>
            <person name="Skinner B."/>
            <person name="Newell A."/>
            <person name="Swingley W."/>
            <person name="Madigan M."/>
            <person name="Jung D."/>
            <person name="Asao M."/>
            <person name="Chen M."/>
            <person name="Loughlin P."/>
            <person name="Pan H."/>
            <person name="Lin S."/>
            <person name="Li N."/>
            <person name="Shaw J."/>
            <person name="Prado M."/>
            <person name="Sherman C."/>
            <person name="Li X."/>
            <person name="Tang J."/>
            <person name="Blankenship R."/>
            <person name="Zhao T."/>
            <person name="Touchman J."/>
            <person name="Sattley M."/>
        </authorList>
    </citation>
    <scope>NUCLEOTIDE SEQUENCE [LARGE SCALE GENOMIC DNA]</scope>
    <source>
        <strain evidence="1 2">ANT.BR</strain>
    </source>
</reference>